<dbReference type="InterPro" id="IPR036890">
    <property type="entry name" value="HATPase_C_sf"/>
</dbReference>
<dbReference type="AlphaFoldDB" id="A0A840FVV8"/>
<name>A0A840FVV8_RHOTE</name>
<evidence type="ECO:0000313" key="3">
    <source>
        <dbReference type="EMBL" id="MBB4245874.1"/>
    </source>
</evidence>
<keyword evidence="4" id="KW-1185">Reference proteome</keyword>
<dbReference type="InterPro" id="IPR011006">
    <property type="entry name" value="CheY-like_superfamily"/>
</dbReference>
<gene>
    <name evidence="3" type="ORF">GGD90_000223</name>
</gene>
<dbReference type="Gene3D" id="3.30.565.10">
    <property type="entry name" value="Histidine kinase-like ATPase, C-terminal domain"/>
    <property type="match status" value="1"/>
</dbReference>
<evidence type="ECO:0000256" key="1">
    <source>
        <dbReference type="PROSITE-ProRule" id="PRU00169"/>
    </source>
</evidence>
<comment type="caution">
    <text evidence="3">The sequence shown here is derived from an EMBL/GenBank/DDBJ whole genome shotgun (WGS) entry which is preliminary data.</text>
</comment>
<dbReference type="Gene3D" id="3.40.50.2300">
    <property type="match status" value="1"/>
</dbReference>
<dbReference type="SUPFAM" id="SSF55874">
    <property type="entry name" value="ATPase domain of HSP90 chaperone/DNA topoisomerase II/histidine kinase"/>
    <property type="match status" value="1"/>
</dbReference>
<dbReference type="GO" id="GO:0000160">
    <property type="term" value="P:phosphorelay signal transduction system"/>
    <property type="evidence" value="ECO:0007669"/>
    <property type="project" value="InterPro"/>
</dbReference>
<dbReference type="PROSITE" id="PS50110">
    <property type="entry name" value="RESPONSE_REGULATORY"/>
    <property type="match status" value="1"/>
</dbReference>
<reference evidence="3 4" key="1">
    <citation type="submission" date="2020-08" db="EMBL/GenBank/DDBJ databases">
        <title>Genome sequencing of Purple Non-Sulfur Bacteria from various extreme environments.</title>
        <authorList>
            <person name="Mayer M."/>
        </authorList>
    </citation>
    <scope>NUCLEOTIDE SEQUENCE [LARGE SCALE GENOMIC DNA]</scope>
    <source>
        <strain evidence="3 4">2761</strain>
    </source>
</reference>
<dbReference type="InterPro" id="IPR001789">
    <property type="entry name" value="Sig_transdc_resp-reg_receiver"/>
</dbReference>
<evidence type="ECO:0000313" key="4">
    <source>
        <dbReference type="Proteomes" id="UP000587070"/>
    </source>
</evidence>
<dbReference type="Proteomes" id="UP000587070">
    <property type="component" value="Unassembled WGS sequence"/>
</dbReference>
<dbReference type="CDD" id="cd16936">
    <property type="entry name" value="HATPase_RsbW-like"/>
    <property type="match status" value="1"/>
</dbReference>
<proteinExistence type="predicted"/>
<evidence type="ECO:0000259" key="2">
    <source>
        <dbReference type="PROSITE" id="PS50110"/>
    </source>
</evidence>
<dbReference type="SUPFAM" id="SSF52172">
    <property type="entry name" value="CheY-like"/>
    <property type="match status" value="1"/>
</dbReference>
<protein>
    <submittedName>
        <fullName evidence="3">Anti-sigma regulatory factor (Ser/Thr protein kinase)</fullName>
    </submittedName>
</protein>
<accession>A0A840FVV8</accession>
<dbReference type="RefSeq" id="WP_184414887.1">
    <property type="nucleotide sequence ID" value="NZ_JACIGE010000001.1"/>
</dbReference>
<organism evidence="3 4">
    <name type="scientific">Rhodocyclus tenuis</name>
    <name type="common">Rhodospirillum tenue</name>
    <dbReference type="NCBI Taxonomy" id="1066"/>
    <lineage>
        <taxon>Bacteria</taxon>
        <taxon>Pseudomonadati</taxon>
        <taxon>Pseudomonadota</taxon>
        <taxon>Betaproteobacteria</taxon>
        <taxon>Rhodocyclales</taxon>
        <taxon>Rhodocyclaceae</taxon>
        <taxon>Rhodocyclus</taxon>
    </lineage>
</organism>
<comment type="caution">
    <text evidence="1">Lacks conserved residue(s) required for the propagation of feature annotation.</text>
</comment>
<feature type="domain" description="Response regulatory" evidence="2">
    <location>
        <begin position="2"/>
        <end position="132"/>
    </location>
</feature>
<dbReference type="EMBL" id="JACIGE010000001">
    <property type="protein sequence ID" value="MBB4245874.1"/>
    <property type="molecule type" value="Genomic_DNA"/>
</dbReference>
<sequence length="311" mass="33223">MHLILVDSSPAQRAFIASALADRAARLSTLGCADAAAGLVTTSAGNNGQGSADGITVLLVNCAQEEASGLALLRRIRANAQFATMPAILLTPAVSDGALEYLIPAALELGARYALPDDGDAEALRFVIDALRDDAARNATRADETAGGRRQLRAASFAVRSLDDAKCLAPVLAAATSRHSAAVLGISELLINSIEHGNLGISYARKKELMLQGRWREEIERRSALPENGHKRVRIRLRRTADGAYIQISDEGPGFDWRQYLEFDTRRANDPNGRGIAVARMTSFDSLDYLGGGNVVVARIKAPICSKDTKS</sequence>